<dbReference type="AlphaFoldDB" id="A0A975CNN5"/>
<dbReference type="EMBL" id="CP071796">
    <property type="protein sequence ID" value="QTD46843.1"/>
    <property type="molecule type" value="Genomic_DNA"/>
</dbReference>
<dbReference type="RefSeq" id="WP_208010740.1">
    <property type="nucleotide sequence ID" value="NZ_CP071796.1"/>
</dbReference>
<protein>
    <submittedName>
        <fullName evidence="1">Uncharacterized protein</fullName>
    </submittedName>
</protein>
<sequence>MLDRVFLVINGVPMKYRRTLLLTLMGAALGAAGCRKAGSAHDAVIGHRYRNTTTSMVVRFERDDIAKVQIGDKLMDYPYTQEGHRYTVWTGGKPQSGIGLVFEFDDAGKLINTPANAHWVRE</sequence>
<keyword evidence="2" id="KW-1185">Reference proteome</keyword>
<evidence type="ECO:0000313" key="2">
    <source>
        <dbReference type="Proteomes" id="UP000663903"/>
    </source>
</evidence>
<dbReference type="Proteomes" id="UP000663903">
    <property type="component" value="Chromosome"/>
</dbReference>
<dbReference type="KEGG" id="otd:J1M35_08215"/>
<reference evidence="1" key="1">
    <citation type="submission" date="2021-03" db="EMBL/GenBank/DDBJ databases">
        <title>Ottowia sp. 27C isolated from the cloaca of a Giant Asian pond turtle (Heosemys grandis).</title>
        <authorList>
            <person name="Spergser J."/>
            <person name="Busse H.-J."/>
        </authorList>
    </citation>
    <scope>NUCLEOTIDE SEQUENCE</scope>
    <source>
        <strain evidence="1">27C</strain>
    </source>
</reference>
<proteinExistence type="predicted"/>
<accession>A0A975CNN5</accession>
<dbReference type="PROSITE" id="PS51257">
    <property type="entry name" value="PROKAR_LIPOPROTEIN"/>
    <property type="match status" value="1"/>
</dbReference>
<evidence type="ECO:0000313" key="1">
    <source>
        <dbReference type="EMBL" id="QTD46843.1"/>
    </source>
</evidence>
<gene>
    <name evidence="1" type="ORF">J1M35_08215</name>
</gene>
<organism evidence="1 2">
    <name type="scientific">Ottowia testudinis</name>
    <dbReference type="NCBI Taxonomy" id="2816950"/>
    <lineage>
        <taxon>Bacteria</taxon>
        <taxon>Pseudomonadati</taxon>
        <taxon>Pseudomonadota</taxon>
        <taxon>Betaproteobacteria</taxon>
        <taxon>Burkholderiales</taxon>
        <taxon>Comamonadaceae</taxon>
        <taxon>Ottowia</taxon>
    </lineage>
</organism>
<name>A0A975CNN5_9BURK</name>